<gene>
    <name evidence="1" type="ORF">PAXRUDRAFT_170539</name>
</gene>
<protein>
    <submittedName>
        <fullName evidence="1">Uncharacterized protein</fullName>
    </submittedName>
</protein>
<dbReference type="InParanoid" id="A0A0D0BYI6"/>
<sequence length="73" mass="8580">MVSDFVSSNQGWCHSPDGQESAQIVFRAEKVQDGWYTNQDILDQTSWTMDLLERHYPELEHVFVFNNAPRHLK</sequence>
<organism evidence="1 2">
    <name type="scientific">Paxillus rubicundulus Ve08.2h10</name>
    <dbReference type="NCBI Taxonomy" id="930991"/>
    <lineage>
        <taxon>Eukaryota</taxon>
        <taxon>Fungi</taxon>
        <taxon>Dikarya</taxon>
        <taxon>Basidiomycota</taxon>
        <taxon>Agaricomycotina</taxon>
        <taxon>Agaricomycetes</taxon>
        <taxon>Agaricomycetidae</taxon>
        <taxon>Boletales</taxon>
        <taxon>Paxilineae</taxon>
        <taxon>Paxillaceae</taxon>
        <taxon>Paxillus</taxon>
    </lineage>
</organism>
<reference evidence="2" key="2">
    <citation type="submission" date="2015-01" db="EMBL/GenBank/DDBJ databases">
        <title>Evolutionary Origins and Diversification of the Mycorrhizal Mutualists.</title>
        <authorList>
            <consortium name="DOE Joint Genome Institute"/>
            <consortium name="Mycorrhizal Genomics Consortium"/>
            <person name="Kohler A."/>
            <person name="Kuo A."/>
            <person name="Nagy L.G."/>
            <person name="Floudas D."/>
            <person name="Copeland A."/>
            <person name="Barry K.W."/>
            <person name="Cichocki N."/>
            <person name="Veneault-Fourrey C."/>
            <person name="LaButti K."/>
            <person name="Lindquist E.A."/>
            <person name="Lipzen A."/>
            <person name="Lundell T."/>
            <person name="Morin E."/>
            <person name="Murat C."/>
            <person name="Riley R."/>
            <person name="Ohm R."/>
            <person name="Sun H."/>
            <person name="Tunlid A."/>
            <person name="Henrissat B."/>
            <person name="Grigoriev I.V."/>
            <person name="Hibbett D.S."/>
            <person name="Martin F."/>
        </authorList>
    </citation>
    <scope>NUCLEOTIDE SEQUENCE [LARGE SCALE GENOMIC DNA]</scope>
    <source>
        <strain evidence="2">Ve08.2h10</strain>
    </source>
</reference>
<evidence type="ECO:0000313" key="1">
    <source>
        <dbReference type="EMBL" id="KIK76237.1"/>
    </source>
</evidence>
<name>A0A0D0BYI6_9AGAM</name>
<dbReference type="HOGENOM" id="CLU_005726_7_1_1"/>
<accession>A0A0D0BYI6</accession>
<keyword evidence="2" id="KW-1185">Reference proteome</keyword>
<dbReference type="Proteomes" id="UP000054538">
    <property type="component" value="Unassembled WGS sequence"/>
</dbReference>
<proteinExistence type="predicted"/>
<dbReference type="OrthoDB" id="2687670at2759"/>
<dbReference type="EMBL" id="KN827600">
    <property type="protein sequence ID" value="KIK76237.1"/>
    <property type="molecule type" value="Genomic_DNA"/>
</dbReference>
<evidence type="ECO:0000313" key="2">
    <source>
        <dbReference type="Proteomes" id="UP000054538"/>
    </source>
</evidence>
<reference evidence="1 2" key="1">
    <citation type="submission" date="2014-04" db="EMBL/GenBank/DDBJ databases">
        <authorList>
            <consortium name="DOE Joint Genome Institute"/>
            <person name="Kuo A."/>
            <person name="Kohler A."/>
            <person name="Jargeat P."/>
            <person name="Nagy L.G."/>
            <person name="Floudas D."/>
            <person name="Copeland A."/>
            <person name="Barry K.W."/>
            <person name="Cichocki N."/>
            <person name="Veneault-Fourrey C."/>
            <person name="LaButti K."/>
            <person name="Lindquist E.A."/>
            <person name="Lipzen A."/>
            <person name="Lundell T."/>
            <person name="Morin E."/>
            <person name="Murat C."/>
            <person name="Sun H."/>
            <person name="Tunlid A."/>
            <person name="Henrissat B."/>
            <person name="Grigoriev I.V."/>
            <person name="Hibbett D.S."/>
            <person name="Martin F."/>
            <person name="Nordberg H.P."/>
            <person name="Cantor M.N."/>
            <person name="Hua S.X."/>
        </authorList>
    </citation>
    <scope>NUCLEOTIDE SEQUENCE [LARGE SCALE GENOMIC DNA]</scope>
    <source>
        <strain evidence="1 2">Ve08.2h10</strain>
    </source>
</reference>
<dbReference type="AlphaFoldDB" id="A0A0D0BYI6"/>